<evidence type="ECO:0000313" key="1">
    <source>
        <dbReference type="EMBL" id="CAG8759382.1"/>
    </source>
</evidence>
<keyword evidence="2" id="KW-1185">Reference proteome</keyword>
<sequence length="41" mass="4544">REIGAVESISQKSSARWGEDDDSAIAGLTKKDLRTEIKRLL</sequence>
<reference evidence="1" key="1">
    <citation type="submission" date="2021-06" db="EMBL/GenBank/DDBJ databases">
        <authorList>
            <person name="Kallberg Y."/>
            <person name="Tangrot J."/>
            <person name="Rosling A."/>
        </authorList>
    </citation>
    <scope>NUCLEOTIDE SEQUENCE</scope>
    <source>
        <strain evidence="1">CL356</strain>
    </source>
</reference>
<organism evidence="1 2">
    <name type="scientific">Acaulospora colombiana</name>
    <dbReference type="NCBI Taxonomy" id="27376"/>
    <lineage>
        <taxon>Eukaryota</taxon>
        <taxon>Fungi</taxon>
        <taxon>Fungi incertae sedis</taxon>
        <taxon>Mucoromycota</taxon>
        <taxon>Glomeromycotina</taxon>
        <taxon>Glomeromycetes</taxon>
        <taxon>Diversisporales</taxon>
        <taxon>Acaulosporaceae</taxon>
        <taxon>Acaulospora</taxon>
    </lineage>
</organism>
<evidence type="ECO:0000313" key="2">
    <source>
        <dbReference type="Proteomes" id="UP000789525"/>
    </source>
</evidence>
<dbReference type="EMBL" id="CAJVPT010057904">
    <property type="protein sequence ID" value="CAG8759382.1"/>
    <property type="molecule type" value="Genomic_DNA"/>
</dbReference>
<proteinExistence type="predicted"/>
<accession>A0ACA9QPD1</accession>
<protein>
    <submittedName>
        <fullName evidence="1">7403_t:CDS:1</fullName>
    </submittedName>
</protein>
<comment type="caution">
    <text evidence="1">The sequence shown here is derived from an EMBL/GenBank/DDBJ whole genome shotgun (WGS) entry which is preliminary data.</text>
</comment>
<name>A0ACA9QPD1_9GLOM</name>
<gene>
    <name evidence="1" type="ORF">ACOLOM_LOCUS13122</name>
</gene>
<feature type="non-terminal residue" evidence="1">
    <location>
        <position position="1"/>
    </location>
</feature>
<dbReference type="Proteomes" id="UP000789525">
    <property type="component" value="Unassembled WGS sequence"/>
</dbReference>